<dbReference type="GO" id="GO:0006071">
    <property type="term" value="P:glycerol metabolic process"/>
    <property type="evidence" value="ECO:0007669"/>
    <property type="project" value="InterPro"/>
</dbReference>
<feature type="domain" description="DhaL" evidence="1">
    <location>
        <begin position="7"/>
        <end position="199"/>
    </location>
</feature>
<accession>A0AAX2LIK7</accession>
<dbReference type="Proteomes" id="UP000255476">
    <property type="component" value="Unassembled WGS sequence"/>
</dbReference>
<sequence>MSNITTSLFQEMVQAAATRLGKQAEYVNSLNVFPVPDGDTGTNMSMTMDNGAKEVADKPASTVGEVGQILSKGLLMGARGNSGVITSQLFRGFGQSIKSKEELTGKDLAQAFQMGVEVAYKAVMKPVEGTILTVSRGAATAALKKADLTDNAIEVMQAALDGAKGALAKTPDLLPVLKEVGVVDSGGQGLVFIYEGFLSALNGDYVASEDFKATPANMSEMIKAEHHKSVAGHVATEDITYGYCTEIMVALKQGPTYVKEFNYDEFQGYLSGLGDSLLVVNDDEIVKVHVHTEDPGLVMQEGLKYGSLIKIKVDNMRNQHEAQVQKIDNGPAKAEAKEFGLIAVVAGDGLAEIFKAQGVDYIISGGQTMNPSTEDIVKAIEAVNAKQVIILPNNKNIFMAAQSAAEVVDIPAAVVETRTIPQGFTSLLAFDPSKALEDNVADMTASLSDVVSGSVTLAVRDTMIDGLDIHENDFLGMVDGSIVVSNPDMEATLKTTFDHMIDEDSEIVTIFIGEEGSSEVAQGLADYLEEKYEDIEVELHQGDQPVYPYLMSVE</sequence>
<dbReference type="PANTHER" id="PTHR33434">
    <property type="entry name" value="DEGV DOMAIN-CONTAINING PROTEIN DR_1986-RELATED"/>
    <property type="match status" value="1"/>
</dbReference>
<dbReference type="PROSITE" id="PS51480">
    <property type="entry name" value="DHAL"/>
    <property type="match status" value="1"/>
</dbReference>
<dbReference type="Pfam" id="PF02734">
    <property type="entry name" value="Dak2"/>
    <property type="match status" value="1"/>
</dbReference>
<dbReference type="NCBIfam" id="TIGR03599">
    <property type="entry name" value="YloV"/>
    <property type="match status" value="1"/>
</dbReference>
<dbReference type="InterPro" id="IPR050270">
    <property type="entry name" value="DegV_domain_contain"/>
</dbReference>
<comment type="caution">
    <text evidence="2">The sequence shown here is derived from an EMBL/GenBank/DDBJ whole genome shotgun (WGS) entry which is preliminary data.</text>
</comment>
<dbReference type="SMART" id="SM01120">
    <property type="entry name" value="Dak2"/>
    <property type="match status" value="1"/>
</dbReference>
<gene>
    <name evidence="2" type="ORF">NCTC7023_00859</name>
</gene>
<dbReference type="InterPro" id="IPR033470">
    <property type="entry name" value="FakA-like_C"/>
</dbReference>
<reference evidence="2 3" key="1">
    <citation type="submission" date="2018-06" db="EMBL/GenBank/DDBJ databases">
        <authorList>
            <consortium name="Pathogen Informatics"/>
            <person name="Doyle S."/>
        </authorList>
    </citation>
    <scope>NUCLEOTIDE SEQUENCE [LARGE SCALE GENOMIC DNA]</scope>
    <source>
        <strain evidence="2 3">NCTC7023</strain>
    </source>
</reference>
<proteinExistence type="predicted"/>
<dbReference type="InterPro" id="IPR048394">
    <property type="entry name" value="FakA-like_M"/>
</dbReference>
<dbReference type="GeneID" id="83705578"/>
<dbReference type="InterPro" id="IPR036117">
    <property type="entry name" value="DhaL_dom_sf"/>
</dbReference>
<name>A0AAX2LIK7_STRSZ</name>
<dbReference type="InterPro" id="IPR004007">
    <property type="entry name" value="DhaL_dom"/>
</dbReference>
<dbReference type="Gene3D" id="1.25.40.340">
    <property type="match status" value="1"/>
</dbReference>
<dbReference type="PANTHER" id="PTHR33434:SF4">
    <property type="entry name" value="PHOSPHATASE PROTEIN"/>
    <property type="match status" value="1"/>
</dbReference>
<evidence type="ECO:0000313" key="2">
    <source>
        <dbReference type="EMBL" id="SUO81530.1"/>
    </source>
</evidence>
<organism evidence="2 3">
    <name type="scientific">Streptococcus equi subsp. zooepidemicus</name>
    <dbReference type="NCBI Taxonomy" id="40041"/>
    <lineage>
        <taxon>Bacteria</taxon>
        <taxon>Bacillati</taxon>
        <taxon>Bacillota</taxon>
        <taxon>Bacilli</taxon>
        <taxon>Lactobacillales</taxon>
        <taxon>Streptococcaceae</taxon>
        <taxon>Streptococcus</taxon>
    </lineage>
</organism>
<dbReference type="GO" id="GO:0004371">
    <property type="term" value="F:glycerone kinase activity"/>
    <property type="evidence" value="ECO:0007669"/>
    <property type="project" value="InterPro"/>
</dbReference>
<evidence type="ECO:0000313" key="3">
    <source>
        <dbReference type="Proteomes" id="UP000255476"/>
    </source>
</evidence>
<protein>
    <submittedName>
        <fullName evidence="2">Phosphatase</fullName>
    </submittedName>
</protein>
<dbReference type="EMBL" id="UHHT01000001">
    <property type="protein sequence ID" value="SUO81530.1"/>
    <property type="molecule type" value="Genomic_DNA"/>
</dbReference>
<dbReference type="Pfam" id="PF21645">
    <property type="entry name" value="FakA-like_M"/>
    <property type="match status" value="1"/>
</dbReference>
<dbReference type="SMART" id="SM01121">
    <property type="entry name" value="Dak1_2"/>
    <property type="match status" value="1"/>
</dbReference>
<evidence type="ECO:0000259" key="1">
    <source>
        <dbReference type="PROSITE" id="PS51480"/>
    </source>
</evidence>
<dbReference type="SUPFAM" id="SSF101473">
    <property type="entry name" value="DhaL-like"/>
    <property type="match status" value="1"/>
</dbReference>
<dbReference type="AlphaFoldDB" id="A0AAX2LIK7"/>
<dbReference type="RefSeq" id="WP_111678563.1">
    <property type="nucleotide sequence ID" value="NZ_CP065054.1"/>
</dbReference>
<dbReference type="Pfam" id="PF13684">
    <property type="entry name" value="FakA-like_C"/>
    <property type="match status" value="1"/>
</dbReference>
<dbReference type="InterPro" id="IPR019986">
    <property type="entry name" value="YloV-like"/>
</dbReference>